<dbReference type="AlphaFoldDB" id="A0A0A2TZ67"/>
<dbReference type="EMBL" id="AVBF01000001">
    <property type="protein sequence ID" value="KGP74565.1"/>
    <property type="molecule type" value="Genomic_DNA"/>
</dbReference>
<feature type="domain" description="Glycosyltransferase subfamily 4-like N-terminal" evidence="2">
    <location>
        <begin position="9"/>
        <end position="151"/>
    </location>
</feature>
<dbReference type="PANTHER" id="PTHR12526:SF638">
    <property type="entry name" value="SPORE COAT PROTEIN SA"/>
    <property type="match status" value="1"/>
</dbReference>
<dbReference type="Pfam" id="PF00534">
    <property type="entry name" value="Glycos_transf_1"/>
    <property type="match status" value="1"/>
</dbReference>
<keyword evidence="4" id="KW-1185">Reference proteome</keyword>
<dbReference type="InterPro" id="IPR001296">
    <property type="entry name" value="Glyco_trans_1"/>
</dbReference>
<gene>
    <name evidence="3" type="ORF">N782_00335</name>
</gene>
<dbReference type="eggNOG" id="COG0438">
    <property type="taxonomic scope" value="Bacteria"/>
</dbReference>
<dbReference type="Gene3D" id="3.40.50.2000">
    <property type="entry name" value="Glycogen Phosphorylase B"/>
    <property type="match status" value="2"/>
</dbReference>
<dbReference type="GO" id="GO:0016757">
    <property type="term" value="F:glycosyltransferase activity"/>
    <property type="evidence" value="ECO:0007669"/>
    <property type="project" value="InterPro"/>
</dbReference>
<evidence type="ECO:0008006" key="5">
    <source>
        <dbReference type="Google" id="ProtNLM"/>
    </source>
</evidence>
<organism evidence="3 4">
    <name type="scientific">Pontibacillus yanchengensis Y32</name>
    <dbReference type="NCBI Taxonomy" id="1385514"/>
    <lineage>
        <taxon>Bacteria</taxon>
        <taxon>Bacillati</taxon>
        <taxon>Bacillota</taxon>
        <taxon>Bacilli</taxon>
        <taxon>Bacillales</taxon>
        <taxon>Bacillaceae</taxon>
        <taxon>Pontibacillus</taxon>
    </lineage>
</organism>
<evidence type="ECO:0000259" key="1">
    <source>
        <dbReference type="Pfam" id="PF00534"/>
    </source>
</evidence>
<sequence>MRTKKIVIFVANRGFALTNSRERIIKEFINMGWRVVVATSKDHHSTKLIELGAEFEEVNFNRGGLSIGKDLKALFDLIKIYMKHKPSLIHHFHAKPILFGTIATFFHNKAKIVNTVTGLGHSFIKGGFLKRVSSLGYKLLLSKADRTIFQNRDDYKMFLDKKWVFDNNSSLIISSGVDIEKYSPLAKNNSKINVIMVGRLLWQKGVKEYIEASKILKDTHPNVTFNLAGEFDDIHPDAVDKRYVYDAQEKSIINYLGFVDMEQVLKETDILVLPSYREGVPRTILEASACAIPVVTTNAPGCKEAVLNNETGYLVPIKNSELLAESILKLLNSSRLRQEFGNRGRQFIEKNFDISEITKQHFHVYKKINAL</sequence>
<name>A0A0A2TZ67_9BACI</name>
<dbReference type="PANTHER" id="PTHR12526">
    <property type="entry name" value="GLYCOSYLTRANSFERASE"/>
    <property type="match status" value="1"/>
</dbReference>
<dbReference type="STRING" id="1385514.N782_00335"/>
<dbReference type="CDD" id="cd03808">
    <property type="entry name" value="GT4_CapM-like"/>
    <property type="match status" value="1"/>
</dbReference>
<accession>A0A0A2TZ67</accession>
<comment type="caution">
    <text evidence="3">The sequence shown here is derived from an EMBL/GenBank/DDBJ whole genome shotgun (WGS) entry which is preliminary data.</text>
</comment>
<proteinExistence type="predicted"/>
<dbReference type="Proteomes" id="UP000030147">
    <property type="component" value="Unassembled WGS sequence"/>
</dbReference>
<evidence type="ECO:0000259" key="2">
    <source>
        <dbReference type="Pfam" id="PF13477"/>
    </source>
</evidence>
<evidence type="ECO:0000313" key="3">
    <source>
        <dbReference type="EMBL" id="KGP74565.1"/>
    </source>
</evidence>
<reference evidence="3 4" key="1">
    <citation type="journal article" date="2015" name="Stand. Genomic Sci.">
        <title>High quality draft genome sequence of the moderately halophilic bacterium Pontibacillus yanchengensis Y32(T) and comparison among Pontibacillus genomes.</title>
        <authorList>
            <person name="Huang J."/>
            <person name="Qiao Z.X."/>
            <person name="Tang J.W."/>
            <person name="Wang G."/>
        </authorList>
    </citation>
    <scope>NUCLEOTIDE SEQUENCE [LARGE SCALE GENOMIC DNA]</scope>
    <source>
        <strain evidence="3 4">Y32</strain>
    </source>
</reference>
<protein>
    <recommendedName>
        <fullName evidence="5">Glycosyl transferase</fullName>
    </recommendedName>
</protein>
<dbReference type="InterPro" id="IPR028098">
    <property type="entry name" value="Glyco_trans_4-like_N"/>
</dbReference>
<evidence type="ECO:0000313" key="4">
    <source>
        <dbReference type="Proteomes" id="UP000030147"/>
    </source>
</evidence>
<feature type="domain" description="Glycosyl transferase family 1" evidence="1">
    <location>
        <begin position="185"/>
        <end position="346"/>
    </location>
</feature>
<dbReference type="Pfam" id="PF13477">
    <property type="entry name" value="Glyco_trans_4_2"/>
    <property type="match status" value="1"/>
</dbReference>
<dbReference type="SUPFAM" id="SSF53756">
    <property type="entry name" value="UDP-Glycosyltransferase/glycogen phosphorylase"/>
    <property type="match status" value="1"/>
</dbReference>
<dbReference type="RefSeq" id="WP_036815067.1">
    <property type="nucleotide sequence ID" value="NZ_AVBF01000001.1"/>
</dbReference>
<dbReference type="OrthoDB" id="9806653at2"/>